<dbReference type="SUPFAM" id="SSF81383">
    <property type="entry name" value="F-box domain"/>
    <property type="match status" value="1"/>
</dbReference>
<sequence>MGRKSSPRSPRAEGGSRAASPPSSASCSPPSSPLWALPEELLLLICSYLDVQALGRLGQVCRRLRFLSSRDLLWKRIRRRALGLDVPAGLPCVGKRCLLPRERGEGSLNARPGRSCPQILELRGLSG</sequence>
<accession>A0A669PRU6</accession>
<dbReference type="SMART" id="SM00256">
    <property type="entry name" value="FBOX"/>
    <property type="match status" value="1"/>
</dbReference>
<dbReference type="Pfam" id="PF12937">
    <property type="entry name" value="F-box-like"/>
    <property type="match status" value="1"/>
</dbReference>
<organism evidence="3 4">
    <name type="scientific">Phasianus colchicus</name>
    <name type="common">Common pheasant</name>
    <dbReference type="NCBI Taxonomy" id="9054"/>
    <lineage>
        <taxon>Eukaryota</taxon>
        <taxon>Metazoa</taxon>
        <taxon>Chordata</taxon>
        <taxon>Craniata</taxon>
        <taxon>Vertebrata</taxon>
        <taxon>Euteleostomi</taxon>
        <taxon>Archelosauria</taxon>
        <taxon>Archosauria</taxon>
        <taxon>Dinosauria</taxon>
        <taxon>Saurischia</taxon>
        <taxon>Theropoda</taxon>
        <taxon>Coelurosauria</taxon>
        <taxon>Aves</taxon>
        <taxon>Neognathae</taxon>
        <taxon>Galloanserae</taxon>
        <taxon>Galliformes</taxon>
        <taxon>Phasianidae</taxon>
        <taxon>Phasianinae</taxon>
        <taxon>Phasianus</taxon>
    </lineage>
</organism>
<reference evidence="3" key="1">
    <citation type="submission" date="2025-08" db="UniProtKB">
        <authorList>
            <consortium name="Ensembl"/>
        </authorList>
    </citation>
    <scope>IDENTIFICATION</scope>
</reference>
<dbReference type="GO" id="GO:0031146">
    <property type="term" value="P:SCF-dependent proteasomal ubiquitin-dependent protein catabolic process"/>
    <property type="evidence" value="ECO:0007669"/>
    <property type="project" value="TreeGrafter"/>
</dbReference>
<protein>
    <recommendedName>
        <fullName evidence="2">F-box domain-containing protein</fullName>
    </recommendedName>
</protein>
<dbReference type="InterPro" id="IPR036047">
    <property type="entry name" value="F-box-like_dom_sf"/>
</dbReference>
<feature type="domain" description="F-box" evidence="2">
    <location>
        <begin position="31"/>
        <end position="77"/>
    </location>
</feature>
<evidence type="ECO:0000259" key="2">
    <source>
        <dbReference type="PROSITE" id="PS50181"/>
    </source>
</evidence>
<feature type="region of interest" description="Disordered" evidence="1">
    <location>
        <begin position="1"/>
        <end position="32"/>
    </location>
</feature>
<dbReference type="Gene3D" id="1.20.1280.50">
    <property type="match status" value="1"/>
</dbReference>
<dbReference type="Ensembl" id="ENSPCLT00000015384.1">
    <property type="protein sequence ID" value="ENSPCLP00000011457.1"/>
    <property type="gene ID" value="ENSPCLG00000009469.1"/>
</dbReference>
<reference evidence="3" key="2">
    <citation type="submission" date="2025-09" db="UniProtKB">
        <authorList>
            <consortium name="Ensembl"/>
        </authorList>
    </citation>
    <scope>IDENTIFICATION</scope>
</reference>
<keyword evidence="4" id="KW-1185">Reference proteome</keyword>
<name>A0A669PRU6_PHACC</name>
<evidence type="ECO:0000313" key="4">
    <source>
        <dbReference type="Proteomes" id="UP000472261"/>
    </source>
</evidence>
<dbReference type="GO" id="GO:0019005">
    <property type="term" value="C:SCF ubiquitin ligase complex"/>
    <property type="evidence" value="ECO:0007669"/>
    <property type="project" value="TreeGrafter"/>
</dbReference>
<dbReference type="Proteomes" id="UP000472261">
    <property type="component" value="Unplaced"/>
</dbReference>
<dbReference type="PROSITE" id="PS50181">
    <property type="entry name" value="FBOX"/>
    <property type="match status" value="1"/>
</dbReference>
<feature type="compositionally biased region" description="Low complexity" evidence="1">
    <location>
        <begin position="18"/>
        <end position="32"/>
    </location>
</feature>
<evidence type="ECO:0000256" key="1">
    <source>
        <dbReference type="SAM" id="MobiDB-lite"/>
    </source>
</evidence>
<evidence type="ECO:0000313" key="3">
    <source>
        <dbReference type="Ensembl" id="ENSPCLP00000011457.1"/>
    </source>
</evidence>
<proteinExistence type="predicted"/>
<dbReference type="AlphaFoldDB" id="A0A669PRU6"/>
<dbReference type="InterPro" id="IPR052301">
    <property type="entry name" value="SCF_F-box/WD-repeat"/>
</dbReference>
<dbReference type="InterPro" id="IPR001810">
    <property type="entry name" value="F-box_dom"/>
</dbReference>
<dbReference type="PANTHER" id="PTHR14381">
    <property type="entry name" value="DACTYLIN"/>
    <property type="match status" value="1"/>
</dbReference>
<dbReference type="PANTHER" id="PTHR14381:SF1">
    <property type="entry name" value="F-BOX_WD REPEAT-CONTAINING PROTEIN 4"/>
    <property type="match status" value="1"/>
</dbReference>